<keyword evidence="3" id="KW-0677">Repeat</keyword>
<reference evidence="8" key="1">
    <citation type="submission" date="2015-12" db="EMBL/GenBank/DDBJ databases">
        <title>Complete genome sequences of two moderately thermophilic Paenibacillus species.</title>
        <authorList>
            <person name="Butler R.III."/>
            <person name="Wang J."/>
            <person name="Stark B.C."/>
            <person name="Pombert J.-F."/>
        </authorList>
    </citation>
    <scope>NUCLEOTIDE SEQUENCE [LARGE SCALE GENOMIC DNA]</scope>
    <source>
        <strain evidence="8">32O-Y</strain>
    </source>
</reference>
<evidence type="ECO:0000256" key="3">
    <source>
        <dbReference type="ARBA" id="ARBA00022737"/>
    </source>
</evidence>
<keyword evidence="8" id="KW-1185">Reference proteome</keyword>
<protein>
    <submittedName>
        <fullName evidence="7">Glycolate oxidase</fullName>
    </submittedName>
</protein>
<dbReference type="PANTHER" id="PTHR32479">
    <property type="entry name" value="GLYCOLATE OXIDASE IRON-SULFUR SUBUNIT"/>
    <property type="match status" value="1"/>
</dbReference>
<accession>A0A0U2VSP2</accession>
<organism evidence="7 8">
    <name type="scientific">Paenibacillus naphthalenovorans</name>
    <dbReference type="NCBI Taxonomy" id="162209"/>
    <lineage>
        <taxon>Bacteria</taxon>
        <taxon>Bacillati</taxon>
        <taxon>Bacillota</taxon>
        <taxon>Bacilli</taxon>
        <taxon>Bacillales</taxon>
        <taxon>Paenibacillaceae</taxon>
        <taxon>Paenibacillus</taxon>
    </lineage>
</organism>
<evidence type="ECO:0000259" key="6">
    <source>
        <dbReference type="Pfam" id="PF02754"/>
    </source>
</evidence>
<dbReference type="GO" id="GO:0016491">
    <property type="term" value="F:oxidoreductase activity"/>
    <property type="evidence" value="ECO:0007669"/>
    <property type="project" value="UniProtKB-ARBA"/>
</dbReference>
<dbReference type="Proteomes" id="UP000061660">
    <property type="component" value="Chromosome"/>
</dbReference>
<reference evidence="7 8" key="2">
    <citation type="journal article" date="2016" name="Genome Announc.">
        <title>Complete Genome Sequences of Two Interactive Moderate Thermophiles, Paenibacillus napthalenovorans 32O-Y and Paenibacillus sp. 32O-W.</title>
        <authorList>
            <person name="Butler R.R.III."/>
            <person name="Wang J."/>
            <person name="Stark B.C."/>
            <person name="Pombert J.F."/>
        </authorList>
    </citation>
    <scope>NUCLEOTIDE SEQUENCE [LARGE SCALE GENOMIC DNA]</scope>
    <source>
        <strain evidence="7 8">32O-Y</strain>
    </source>
</reference>
<gene>
    <name evidence="7" type="ORF">IJ22_21610</name>
</gene>
<evidence type="ECO:0000313" key="8">
    <source>
        <dbReference type="Proteomes" id="UP000061660"/>
    </source>
</evidence>
<dbReference type="GO" id="GO:0046872">
    <property type="term" value="F:metal ion binding"/>
    <property type="evidence" value="ECO:0007669"/>
    <property type="project" value="UniProtKB-KW"/>
</dbReference>
<dbReference type="InterPro" id="IPR004017">
    <property type="entry name" value="Cys_rich_dom"/>
</dbReference>
<dbReference type="PATRIC" id="fig|162209.4.peg.2298"/>
<keyword evidence="1" id="KW-0004">4Fe-4S</keyword>
<evidence type="ECO:0000256" key="2">
    <source>
        <dbReference type="ARBA" id="ARBA00022723"/>
    </source>
</evidence>
<feature type="domain" description="Cysteine-rich" evidence="6">
    <location>
        <begin position="26"/>
        <end position="108"/>
    </location>
</feature>
<dbReference type="Pfam" id="PF02754">
    <property type="entry name" value="CCG"/>
    <property type="match status" value="2"/>
</dbReference>
<evidence type="ECO:0000256" key="5">
    <source>
        <dbReference type="ARBA" id="ARBA00023014"/>
    </source>
</evidence>
<dbReference type="GO" id="GO:0051539">
    <property type="term" value="F:4 iron, 4 sulfur cluster binding"/>
    <property type="evidence" value="ECO:0007669"/>
    <property type="project" value="UniProtKB-KW"/>
</dbReference>
<keyword evidence="5" id="KW-0411">Iron-sulfur</keyword>
<name>A0A0U2VSP2_9BACL</name>
<sequence length="268" mass="29731">MLPNKGVIEQLGTTVIPAKGEKVARVGMFRGCVMDVLFTKTNLNTVRLLSEAGFEVVIPPGQNCCGALHAHSGEMDQARILAVNNIAAFREANVDYIVSNAGGCGALLSEYDHLLHDDPQWAEVSEWFASRVKDVSLILLEKGRVPEFAAWPGEKITYQDSCHLRNVMRSSAAPRQLMKRIKNVQFVELPQSDQCCGSAGIYNLVHPDMAAQILDHKMENVRKTDAQYLLTSNPGCLLQLKLGIERADLTDKIQAVHIVDFLYERMPK</sequence>
<dbReference type="STRING" id="162209.IJ22_21610"/>
<evidence type="ECO:0000313" key="7">
    <source>
        <dbReference type="EMBL" id="ALS22535.1"/>
    </source>
</evidence>
<dbReference type="EMBL" id="CP013652">
    <property type="protein sequence ID" value="ALS22535.1"/>
    <property type="molecule type" value="Genomic_DNA"/>
</dbReference>
<dbReference type="RefSeq" id="WP_062408766.1">
    <property type="nucleotide sequence ID" value="NZ_CP013652.1"/>
</dbReference>
<evidence type="ECO:0000256" key="4">
    <source>
        <dbReference type="ARBA" id="ARBA00023004"/>
    </source>
</evidence>
<dbReference type="KEGG" id="pnp:IJ22_21610"/>
<dbReference type="PANTHER" id="PTHR32479:SF17">
    <property type="entry name" value="GLYCOLATE OXIDASE IRON-SULFUR SUBUNIT"/>
    <property type="match status" value="1"/>
</dbReference>
<keyword evidence="4" id="KW-0408">Iron</keyword>
<feature type="domain" description="Cysteine-rich" evidence="6">
    <location>
        <begin position="156"/>
        <end position="241"/>
    </location>
</feature>
<keyword evidence="2" id="KW-0479">Metal-binding</keyword>
<proteinExistence type="predicted"/>
<dbReference type="AlphaFoldDB" id="A0A0U2VSP2"/>
<evidence type="ECO:0000256" key="1">
    <source>
        <dbReference type="ARBA" id="ARBA00022485"/>
    </source>
</evidence>